<name>A0A0N5DBE2_THECL</name>
<evidence type="ECO:0000313" key="2">
    <source>
        <dbReference type="Proteomes" id="UP000276776"/>
    </source>
</evidence>
<proteinExistence type="predicted"/>
<dbReference type="GO" id="GO:0005739">
    <property type="term" value="C:mitochondrion"/>
    <property type="evidence" value="ECO:0007669"/>
    <property type="project" value="TreeGrafter"/>
</dbReference>
<dbReference type="InterPro" id="IPR040054">
    <property type="entry name" value="MRPS18B"/>
</dbReference>
<evidence type="ECO:0000313" key="3">
    <source>
        <dbReference type="WBParaSite" id="TCLT_0001050401-mRNA-1"/>
    </source>
</evidence>
<gene>
    <name evidence="1" type="ORF">TCLT_LOCUS10493</name>
</gene>
<dbReference type="InterPro" id="IPR036870">
    <property type="entry name" value="Ribosomal_bS18_sf"/>
</dbReference>
<accession>A0A0N5DBE2</accession>
<keyword evidence="2" id="KW-1185">Reference proteome</keyword>
<sequence>MLEVFENYNFGSSPFFSIVICSCKQVLQSSMLGRCVRELLWKSNVQYSNWRNPSLCFYIHSSQFCSTSNSEITQNENVVEAIGYAYNTVEKKKGLFKPKHTVEEQIAYMKSKVFADTYKSMPVYHFYRRNFKGQAIFMPKPRMFCLDKEGRFNVNHACPICRDEYLFFDFRNPALIQQFLIDDTDRLIPLKKSGLCFDQYAQLRAQLLKAKEHGFIKFAVPFQNFNYKRWYPWWDKENDHTYVRRDIPIEDVYKQPLINFPVHNRDFNNNWDQYWLRHNEFAQRSK</sequence>
<reference evidence="1 2" key="2">
    <citation type="submission" date="2018-11" db="EMBL/GenBank/DDBJ databases">
        <authorList>
            <consortium name="Pathogen Informatics"/>
        </authorList>
    </citation>
    <scope>NUCLEOTIDE SEQUENCE [LARGE SCALE GENOMIC DNA]</scope>
</reference>
<organism evidence="3">
    <name type="scientific">Thelazia callipaeda</name>
    <name type="common">Oriental eyeworm</name>
    <name type="synonym">Parasitic nematode</name>
    <dbReference type="NCBI Taxonomy" id="103827"/>
    <lineage>
        <taxon>Eukaryota</taxon>
        <taxon>Metazoa</taxon>
        <taxon>Ecdysozoa</taxon>
        <taxon>Nematoda</taxon>
        <taxon>Chromadorea</taxon>
        <taxon>Rhabditida</taxon>
        <taxon>Spirurina</taxon>
        <taxon>Spiruromorpha</taxon>
        <taxon>Thelazioidea</taxon>
        <taxon>Thelaziidae</taxon>
        <taxon>Thelazia</taxon>
    </lineage>
</organism>
<evidence type="ECO:0000313" key="1">
    <source>
        <dbReference type="EMBL" id="VDN08190.1"/>
    </source>
</evidence>
<dbReference type="AlphaFoldDB" id="A0A0N5DBE2"/>
<protein>
    <submittedName>
        <fullName evidence="3">28S ribosomal protein S18-2, mitochondrial</fullName>
    </submittedName>
</protein>
<dbReference type="SUPFAM" id="SSF46911">
    <property type="entry name" value="Ribosomal protein S18"/>
    <property type="match status" value="1"/>
</dbReference>
<dbReference type="Gene3D" id="4.10.640.10">
    <property type="entry name" value="Ribosomal protein S18"/>
    <property type="match status" value="1"/>
</dbReference>
<dbReference type="OrthoDB" id="21463at2759"/>
<dbReference type="PANTHER" id="PTHR13329:SF2">
    <property type="entry name" value="SMALL RIBOSOMAL SUBUNIT PROTEIN MS40"/>
    <property type="match status" value="1"/>
</dbReference>
<reference evidence="3" key="1">
    <citation type="submission" date="2017-02" db="UniProtKB">
        <authorList>
            <consortium name="WormBaseParasite"/>
        </authorList>
    </citation>
    <scope>IDENTIFICATION</scope>
</reference>
<dbReference type="GO" id="GO:0032543">
    <property type="term" value="P:mitochondrial translation"/>
    <property type="evidence" value="ECO:0007669"/>
    <property type="project" value="InterPro"/>
</dbReference>
<dbReference type="STRING" id="103827.A0A0N5DBE2"/>
<dbReference type="Proteomes" id="UP000276776">
    <property type="component" value="Unassembled WGS sequence"/>
</dbReference>
<dbReference type="WBParaSite" id="TCLT_0001050401-mRNA-1">
    <property type="protein sequence ID" value="TCLT_0001050401-mRNA-1"/>
    <property type="gene ID" value="TCLT_0001050401"/>
</dbReference>
<dbReference type="GO" id="GO:0003735">
    <property type="term" value="F:structural constituent of ribosome"/>
    <property type="evidence" value="ECO:0007669"/>
    <property type="project" value="InterPro"/>
</dbReference>
<dbReference type="OMA" id="YLFFDYR"/>
<dbReference type="PANTHER" id="PTHR13329">
    <property type="entry name" value="MITOCHONDRIAL RIBOSOMAL PROTEIN S18B"/>
    <property type="match status" value="1"/>
</dbReference>
<dbReference type="EMBL" id="UYYF01005139">
    <property type="protein sequence ID" value="VDN08190.1"/>
    <property type="molecule type" value="Genomic_DNA"/>
</dbReference>